<dbReference type="PROSITE" id="PS50893">
    <property type="entry name" value="ABC_TRANSPORTER_2"/>
    <property type="match status" value="1"/>
</dbReference>
<dbReference type="PANTHER" id="PTHR45772">
    <property type="entry name" value="CONSERVED COMPONENT OF ABC TRANSPORTER FOR NATURAL AMINO ACIDS-RELATED"/>
    <property type="match status" value="1"/>
</dbReference>
<protein>
    <submittedName>
        <fullName evidence="5">ABC transporter ATP-binding protein</fullName>
    </submittedName>
</protein>
<organism evidence="5 6">
    <name type="scientific">Candidatus Zymogenus saltonus</name>
    <dbReference type="NCBI Taxonomy" id="2844893"/>
    <lineage>
        <taxon>Bacteria</taxon>
        <taxon>Deltaproteobacteria</taxon>
        <taxon>Candidatus Zymogenia</taxon>
        <taxon>Candidatus Zymogeniales</taxon>
        <taxon>Candidatus Zymogenaceae</taxon>
        <taxon>Candidatus Zymogenus</taxon>
    </lineage>
</organism>
<reference evidence="5" key="1">
    <citation type="journal article" date="2021" name="Environ. Microbiol.">
        <title>Genomic characterization of three novel Desulfobacterota classes expand the metabolic and phylogenetic diversity of the phylum.</title>
        <authorList>
            <person name="Murphy C.L."/>
            <person name="Biggerstaff J."/>
            <person name="Eichhorn A."/>
            <person name="Ewing E."/>
            <person name="Shahan R."/>
            <person name="Soriano D."/>
            <person name="Stewart S."/>
            <person name="VanMol K."/>
            <person name="Walker R."/>
            <person name="Walters P."/>
            <person name="Elshahed M.S."/>
            <person name="Youssef N.H."/>
        </authorList>
    </citation>
    <scope>NUCLEOTIDE SEQUENCE</scope>
    <source>
        <strain evidence="5">Zod_Metabat.24</strain>
    </source>
</reference>
<evidence type="ECO:0000259" key="4">
    <source>
        <dbReference type="PROSITE" id="PS50893"/>
    </source>
</evidence>
<evidence type="ECO:0000256" key="2">
    <source>
        <dbReference type="ARBA" id="ARBA00022741"/>
    </source>
</evidence>
<dbReference type="GO" id="GO:0042941">
    <property type="term" value="P:D-alanine transmembrane transport"/>
    <property type="evidence" value="ECO:0007669"/>
    <property type="project" value="TreeGrafter"/>
</dbReference>
<dbReference type="InterPro" id="IPR032823">
    <property type="entry name" value="BCA_ABC_TP_C"/>
</dbReference>
<dbReference type="GO" id="GO:0005886">
    <property type="term" value="C:plasma membrane"/>
    <property type="evidence" value="ECO:0007669"/>
    <property type="project" value="TreeGrafter"/>
</dbReference>
<proteinExistence type="predicted"/>
<dbReference type="CDD" id="cd03219">
    <property type="entry name" value="ABC_Mj1267_LivG_branched"/>
    <property type="match status" value="1"/>
</dbReference>
<dbReference type="InterPro" id="IPR003593">
    <property type="entry name" value="AAA+_ATPase"/>
</dbReference>
<evidence type="ECO:0000256" key="1">
    <source>
        <dbReference type="ARBA" id="ARBA00022448"/>
    </source>
</evidence>
<dbReference type="FunFam" id="3.40.50.300:FF:000421">
    <property type="entry name" value="Branched-chain amino acid ABC transporter ATP-binding protein"/>
    <property type="match status" value="1"/>
</dbReference>
<evidence type="ECO:0000313" key="6">
    <source>
        <dbReference type="Proteomes" id="UP000809273"/>
    </source>
</evidence>
<dbReference type="GO" id="GO:0015808">
    <property type="term" value="P:L-alanine transport"/>
    <property type="evidence" value="ECO:0007669"/>
    <property type="project" value="TreeGrafter"/>
</dbReference>
<reference evidence="5" key="2">
    <citation type="submission" date="2021-01" db="EMBL/GenBank/DDBJ databases">
        <authorList>
            <person name="Hahn C.R."/>
            <person name="Youssef N.H."/>
            <person name="Elshahed M."/>
        </authorList>
    </citation>
    <scope>NUCLEOTIDE SEQUENCE</scope>
    <source>
        <strain evidence="5">Zod_Metabat.24</strain>
    </source>
</reference>
<dbReference type="EMBL" id="JAFGIX010000057">
    <property type="protein sequence ID" value="MBN1573834.1"/>
    <property type="molecule type" value="Genomic_DNA"/>
</dbReference>
<gene>
    <name evidence="5" type="ORF">JW984_11615</name>
</gene>
<dbReference type="AlphaFoldDB" id="A0A9D8KFQ1"/>
<dbReference type="SMART" id="SM00382">
    <property type="entry name" value="AAA"/>
    <property type="match status" value="1"/>
</dbReference>
<dbReference type="GO" id="GO:0016887">
    <property type="term" value="F:ATP hydrolysis activity"/>
    <property type="evidence" value="ECO:0007669"/>
    <property type="project" value="InterPro"/>
</dbReference>
<dbReference type="InterPro" id="IPR051120">
    <property type="entry name" value="ABC_AA/LPS_Transport"/>
</dbReference>
<evidence type="ECO:0000256" key="3">
    <source>
        <dbReference type="ARBA" id="ARBA00022840"/>
    </source>
</evidence>
<dbReference type="GO" id="GO:0005524">
    <property type="term" value="F:ATP binding"/>
    <property type="evidence" value="ECO:0007669"/>
    <property type="project" value="UniProtKB-KW"/>
</dbReference>
<name>A0A9D8KFQ1_9DELT</name>
<keyword evidence="3 5" id="KW-0067">ATP-binding</keyword>
<dbReference type="InterPro" id="IPR027417">
    <property type="entry name" value="P-loop_NTPase"/>
</dbReference>
<comment type="caution">
    <text evidence="5">The sequence shown here is derived from an EMBL/GenBank/DDBJ whole genome shotgun (WGS) entry which is preliminary data.</text>
</comment>
<feature type="domain" description="ABC transporter" evidence="4">
    <location>
        <begin position="7"/>
        <end position="262"/>
    </location>
</feature>
<dbReference type="InterPro" id="IPR003439">
    <property type="entry name" value="ABC_transporter-like_ATP-bd"/>
</dbReference>
<dbReference type="GO" id="GO:0005304">
    <property type="term" value="F:L-valine transmembrane transporter activity"/>
    <property type="evidence" value="ECO:0007669"/>
    <property type="project" value="TreeGrafter"/>
</dbReference>
<accession>A0A9D8KFQ1</accession>
<sequence>MEREEILSVKSLTKLYGGVVAVNNVSFEIKEGEILSLIGPNGAGKTTIFNCMTGLSRPTKGEISLNLNGKQSVISARKKMLKPDAINYLGIARTFQNIRLFNNLTILNNVKIGRHSRSKKNFAGAVLRTRSQKLEEKDILKSAVKYIVFVGLEGSIMEIASNLPYGAQRRLEIARALATEPKLLLLDEPAAGMNPKETGELMNLIRRIRDMGITVLIIEHDMKVVMEISDRIVVLEYGKKIADGNPIEIKNSPAVIKAYLGTD</sequence>
<dbReference type="GO" id="GO:0015188">
    <property type="term" value="F:L-isoleucine transmembrane transporter activity"/>
    <property type="evidence" value="ECO:0007669"/>
    <property type="project" value="TreeGrafter"/>
</dbReference>
<dbReference type="Proteomes" id="UP000809273">
    <property type="component" value="Unassembled WGS sequence"/>
</dbReference>
<evidence type="ECO:0000313" key="5">
    <source>
        <dbReference type="EMBL" id="MBN1573834.1"/>
    </source>
</evidence>
<dbReference type="GO" id="GO:1903806">
    <property type="term" value="P:L-isoleucine import across plasma membrane"/>
    <property type="evidence" value="ECO:0007669"/>
    <property type="project" value="TreeGrafter"/>
</dbReference>
<dbReference type="Pfam" id="PF00005">
    <property type="entry name" value="ABC_tran"/>
    <property type="match status" value="1"/>
</dbReference>
<dbReference type="GO" id="GO:1903805">
    <property type="term" value="P:L-valine import across plasma membrane"/>
    <property type="evidence" value="ECO:0007669"/>
    <property type="project" value="TreeGrafter"/>
</dbReference>
<dbReference type="PANTHER" id="PTHR45772:SF7">
    <property type="entry name" value="AMINO ACID ABC TRANSPORTER ATP-BINDING PROTEIN"/>
    <property type="match status" value="1"/>
</dbReference>
<dbReference type="GO" id="GO:0015192">
    <property type="term" value="F:L-phenylalanine transmembrane transporter activity"/>
    <property type="evidence" value="ECO:0007669"/>
    <property type="project" value="TreeGrafter"/>
</dbReference>
<dbReference type="SUPFAM" id="SSF52540">
    <property type="entry name" value="P-loop containing nucleoside triphosphate hydrolases"/>
    <property type="match status" value="1"/>
</dbReference>
<keyword evidence="1" id="KW-0813">Transport</keyword>
<keyword evidence="2" id="KW-0547">Nucleotide-binding</keyword>
<dbReference type="Pfam" id="PF12399">
    <property type="entry name" value="BCA_ABC_TP_C"/>
    <property type="match status" value="1"/>
</dbReference>
<dbReference type="Gene3D" id="3.40.50.300">
    <property type="entry name" value="P-loop containing nucleotide triphosphate hydrolases"/>
    <property type="match status" value="1"/>
</dbReference>